<evidence type="ECO:0000256" key="3">
    <source>
        <dbReference type="ARBA" id="ARBA00004986"/>
    </source>
</evidence>
<dbReference type="AlphaFoldDB" id="A0A1W1UL60"/>
<keyword evidence="32" id="KW-1185">Reference proteome</keyword>
<comment type="pathway">
    <text evidence="4 27">Amino-acid biosynthesis; L-threonine biosynthesis; L-threonine from L-aspartate: step 3/5.</text>
</comment>
<dbReference type="Gene3D" id="3.40.50.720">
    <property type="entry name" value="NAD(P)-binding Rossmann-like Domain"/>
    <property type="match status" value="1"/>
</dbReference>
<keyword evidence="21" id="KW-0486">Methionine biosynthesis</keyword>
<dbReference type="Gene3D" id="3.30.360.10">
    <property type="entry name" value="Dihydrodipicolinate Reductase, domain 2"/>
    <property type="match status" value="1"/>
</dbReference>
<evidence type="ECO:0000256" key="19">
    <source>
        <dbReference type="ARBA" id="ARBA00023027"/>
    </source>
</evidence>
<dbReference type="SUPFAM" id="SSF53633">
    <property type="entry name" value="Carbamate kinase-like"/>
    <property type="match status" value="1"/>
</dbReference>
<comment type="pathway">
    <text evidence="2 27">Amino-acid biosynthesis; L-lysine biosynthesis via DAP pathway; (S)-tetrahydrodipicolinate from L-aspartate: step 1/4.</text>
</comment>
<evidence type="ECO:0000256" key="17">
    <source>
        <dbReference type="ARBA" id="ARBA00022857"/>
    </source>
</evidence>
<evidence type="ECO:0000256" key="2">
    <source>
        <dbReference type="ARBA" id="ARBA00004766"/>
    </source>
</evidence>
<keyword evidence="12" id="KW-0791">Threonine biosynthesis</keyword>
<gene>
    <name evidence="31" type="ORF">SAMN05660772_01932</name>
</gene>
<keyword evidence="16 27" id="KW-0067">ATP-binding</keyword>
<evidence type="ECO:0000259" key="30">
    <source>
        <dbReference type="Pfam" id="PF03447"/>
    </source>
</evidence>
<dbReference type="GO" id="GO:0046872">
    <property type="term" value="F:metal ion binding"/>
    <property type="evidence" value="ECO:0007669"/>
    <property type="project" value="UniProtKB-KW"/>
</dbReference>
<evidence type="ECO:0000256" key="6">
    <source>
        <dbReference type="ARBA" id="ARBA00005139"/>
    </source>
</evidence>
<organism evidence="31 32">
    <name type="scientific">Pasteurella testudinis DSM 23072</name>
    <dbReference type="NCBI Taxonomy" id="1122938"/>
    <lineage>
        <taxon>Bacteria</taxon>
        <taxon>Pseudomonadati</taxon>
        <taxon>Pseudomonadota</taxon>
        <taxon>Gammaproteobacteria</taxon>
        <taxon>Pasteurellales</taxon>
        <taxon>Pasteurellaceae</taxon>
        <taxon>Pasteurella</taxon>
    </lineage>
</organism>
<comment type="catalytic activity">
    <reaction evidence="26">
        <text>L-homoserine + NAD(+) = L-aspartate 4-semialdehyde + NADH + H(+)</text>
        <dbReference type="Rhea" id="RHEA:15757"/>
        <dbReference type="ChEBI" id="CHEBI:15378"/>
        <dbReference type="ChEBI" id="CHEBI:57476"/>
        <dbReference type="ChEBI" id="CHEBI:57540"/>
        <dbReference type="ChEBI" id="CHEBI:57945"/>
        <dbReference type="ChEBI" id="CHEBI:537519"/>
        <dbReference type="EC" id="1.1.1.3"/>
    </reaction>
    <physiologicalReaction direction="right-to-left" evidence="26">
        <dbReference type="Rhea" id="RHEA:15759"/>
    </physiologicalReaction>
</comment>
<evidence type="ECO:0000313" key="32">
    <source>
        <dbReference type="Proteomes" id="UP000192408"/>
    </source>
</evidence>
<dbReference type="RefSeq" id="WP_208610887.1">
    <property type="nucleotide sequence ID" value="NZ_FWWV01000007.1"/>
</dbReference>
<dbReference type="NCBIfam" id="TIGR00657">
    <property type="entry name" value="asp_kinases"/>
    <property type="match status" value="1"/>
</dbReference>
<evidence type="ECO:0000256" key="23">
    <source>
        <dbReference type="ARBA" id="ARBA00044938"/>
    </source>
</evidence>
<dbReference type="UniPathway" id="UPA00034">
    <property type="reaction ID" value="UER00015"/>
</dbReference>
<dbReference type="InterPro" id="IPR036393">
    <property type="entry name" value="AceGlu_kinase-like_sf"/>
</dbReference>
<evidence type="ECO:0000256" key="25">
    <source>
        <dbReference type="ARBA" id="ARBA00048841"/>
    </source>
</evidence>
<dbReference type="PANTHER" id="PTHR43070:SF5">
    <property type="entry name" value="HOMOSERINE DEHYDROGENASE"/>
    <property type="match status" value="1"/>
</dbReference>
<dbReference type="GO" id="GO:0009086">
    <property type="term" value="P:methionine biosynthetic process"/>
    <property type="evidence" value="ECO:0007669"/>
    <property type="project" value="UniProtKB-KW"/>
</dbReference>
<keyword evidence="10 27" id="KW-0028">Amino-acid biosynthesis</keyword>
<name>A0A1W1UL60_9PAST</name>
<dbReference type="InterPro" id="IPR036291">
    <property type="entry name" value="NAD(P)-bd_dom_sf"/>
</dbReference>
<keyword evidence="19" id="KW-0520">NAD</keyword>
<comment type="pathway">
    <text evidence="5 27">Amino-acid biosynthesis; L-methionine biosynthesis via de novo pathway; L-homoserine from L-aspartate: step 3/3.</text>
</comment>
<evidence type="ECO:0000259" key="29">
    <source>
        <dbReference type="Pfam" id="PF00742"/>
    </source>
</evidence>
<keyword evidence="14 27" id="KW-0547">Nucleotide-binding</keyword>
<dbReference type="InterPro" id="IPR005106">
    <property type="entry name" value="Asp/hSer_DH_NAD-bd"/>
</dbReference>
<comment type="pathway">
    <text evidence="3 27">Amino-acid biosynthesis; L-methionine biosynthesis via de novo pathway; L-homoserine from L-aspartate: step 1/3.</text>
</comment>
<evidence type="ECO:0000256" key="8">
    <source>
        <dbReference type="ARBA" id="ARBA00010046"/>
    </source>
</evidence>
<dbReference type="PROSITE" id="PS00324">
    <property type="entry name" value="ASPARTOKINASE"/>
    <property type="match status" value="1"/>
</dbReference>
<keyword evidence="11 27" id="KW-0808">Transferase</keyword>
<dbReference type="Pfam" id="PF03447">
    <property type="entry name" value="NAD_binding_3"/>
    <property type="match status" value="1"/>
</dbReference>
<comment type="catalytic activity">
    <reaction evidence="25">
        <text>L-homoserine + NADP(+) = L-aspartate 4-semialdehyde + NADPH + H(+)</text>
        <dbReference type="Rhea" id="RHEA:15761"/>
        <dbReference type="ChEBI" id="CHEBI:15378"/>
        <dbReference type="ChEBI" id="CHEBI:57476"/>
        <dbReference type="ChEBI" id="CHEBI:57783"/>
        <dbReference type="ChEBI" id="CHEBI:58349"/>
        <dbReference type="ChEBI" id="CHEBI:537519"/>
        <dbReference type="EC" id="1.1.1.3"/>
    </reaction>
    <physiologicalReaction direction="right-to-left" evidence="25">
        <dbReference type="Rhea" id="RHEA:15763"/>
    </physiologicalReaction>
</comment>
<comment type="catalytic activity">
    <reaction evidence="24">
        <text>L-aspartate + ATP = 4-phospho-L-aspartate + ADP</text>
        <dbReference type="Rhea" id="RHEA:23776"/>
        <dbReference type="ChEBI" id="CHEBI:29991"/>
        <dbReference type="ChEBI" id="CHEBI:30616"/>
        <dbReference type="ChEBI" id="CHEBI:57535"/>
        <dbReference type="ChEBI" id="CHEBI:456216"/>
        <dbReference type="EC" id="2.7.2.4"/>
    </reaction>
    <physiologicalReaction direction="left-to-right" evidence="24">
        <dbReference type="Rhea" id="RHEA:23777"/>
    </physiologicalReaction>
</comment>
<feature type="domain" description="Homoserine dehydrogenase catalytic" evidence="29">
    <location>
        <begin position="611"/>
        <end position="804"/>
    </location>
</feature>
<comment type="similarity">
    <text evidence="8 27">In the N-terminal section; belongs to the aspartokinase family.</text>
</comment>
<evidence type="ECO:0000259" key="28">
    <source>
        <dbReference type="Pfam" id="PF00696"/>
    </source>
</evidence>
<dbReference type="PANTHER" id="PTHR43070">
    <property type="match status" value="1"/>
</dbReference>
<dbReference type="GO" id="GO:0004072">
    <property type="term" value="F:aspartate kinase activity"/>
    <property type="evidence" value="ECO:0007669"/>
    <property type="project" value="UniProtKB-UniRule"/>
</dbReference>
<keyword evidence="20" id="KW-0915">Sodium</keyword>
<keyword evidence="13" id="KW-0479">Metal-binding</keyword>
<dbReference type="GO" id="GO:0005524">
    <property type="term" value="F:ATP binding"/>
    <property type="evidence" value="ECO:0007669"/>
    <property type="project" value="UniProtKB-UniRule"/>
</dbReference>
<dbReference type="GO" id="GO:0009089">
    <property type="term" value="P:lysine biosynthetic process via diaminopimelate"/>
    <property type="evidence" value="ECO:0007669"/>
    <property type="project" value="UniProtKB-UniRule"/>
</dbReference>
<evidence type="ECO:0000256" key="27">
    <source>
        <dbReference type="PIRNR" id="PIRNR000727"/>
    </source>
</evidence>
<dbReference type="UniPathway" id="UPA00050">
    <property type="reaction ID" value="UER00063"/>
</dbReference>
<keyword evidence="22" id="KW-0511">Multifunctional enzyme</keyword>
<dbReference type="Gene3D" id="3.40.1160.10">
    <property type="entry name" value="Acetylglutamate kinase-like"/>
    <property type="match status" value="1"/>
</dbReference>
<dbReference type="EC" id="2.7.2.4" evidence="27"/>
<feature type="domain" description="Aspartate/glutamate/uridylate kinase" evidence="28">
    <location>
        <begin position="9"/>
        <end position="276"/>
    </location>
</feature>
<dbReference type="Pfam" id="PF00742">
    <property type="entry name" value="Homoserine_dh"/>
    <property type="match status" value="1"/>
</dbReference>
<evidence type="ECO:0000256" key="15">
    <source>
        <dbReference type="ARBA" id="ARBA00022777"/>
    </source>
</evidence>
<proteinExistence type="inferred from homology"/>
<evidence type="ECO:0000256" key="14">
    <source>
        <dbReference type="ARBA" id="ARBA00022741"/>
    </source>
</evidence>
<evidence type="ECO:0000256" key="5">
    <source>
        <dbReference type="ARBA" id="ARBA00005062"/>
    </source>
</evidence>
<dbReference type="UniPathway" id="UPA00051">
    <property type="reaction ID" value="UER00462"/>
</dbReference>
<comment type="subunit">
    <text evidence="9 27">Homotetramer.</text>
</comment>
<evidence type="ECO:0000256" key="7">
    <source>
        <dbReference type="ARBA" id="ARBA00007952"/>
    </source>
</evidence>
<accession>A0A1W1UL60</accession>
<dbReference type="InterPro" id="IPR001048">
    <property type="entry name" value="Asp/Glu/Uridylate_kinase"/>
</dbReference>
<evidence type="ECO:0000256" key="21">
    <source>
        <dbReference type="ARBA" id="ARBA00023167"/>
    </source>
</evidence>
<evidence type="ECO:0000256" key="4">
    <source>
        <dbReference type="ARBA" id="ARBA00005056"/>
    </source>
</evidence>
<comment type="function">
    <text evidence="23">Bifunctional aspartate kinase and homoserine dehydrogenase that catalyzes the first and the third steps toward the synthesis of lysine, methionine and threonine from aspartate.</text>
</comment>
<evidence type="ECO:0000256" key="20">
    <source>
        <dbReference type="ARBA" id="ARBA00023053"/>
    </source>
</evidence>
<dbReference type="InterPro" id="IPR042199">
    <property type="entry name" value="AsparK_Bifunc_asparK/hSer_DH"/>
</dbReference>
<dbReference type="SUPFAM" id="SSF51735">
    <property type="entry name" value="NAD(P)-binding Rossmann-fold domains"/>
    <property type="match status" value="1"/>
</dbReference>
<evidence type="ECO:0000256" key="9">
    <source>
        <dbReference type="ARBA" id="ARBA00011881"/>
    </source>
</evidence>
<dbReference type="Proteomes" id="UP000192408">
    <property type="component" value="Unassembled WGS sequence"/>
</dbReference>
<dbReference type="SUPFAM" id="SSF55347">
    <property type="entry name" value="Glyceraldehyde-3-phosphate dehydrogenase-like, C-terminal domain"/>
    <property type="match status" value="1"/>
</dbReference>
<comment type="similarity">
    <text evidence="7 27">In the C-terminal section; belongs to the homoserine dehydrogenase family.</text>
</comment>
<dbReference type="InterPro" id="IPR001341">
    <property type="entry name" value="Asp_kinase"/>
</dbReference>
<evidence type="ECO:0000256" key="12">
    <source>
        <dbReference type="ARBA" id="ARBA00022697"/>
    </source>
</evidence>
<evidence type="ECO:0000256" key="26">
    <source>
        <dbReference type="ARBA" id="ARBA00049031"/>
    </source>
</evidence>
<evidence type="ECO:0000313" key="31">
    <source>
        <dbReference type="EMBL" id="SMB81759.1"/>
    </source>
</evidence>
<sequence>MAINPTRELHKFGGSSLADAERIRNVTQLIKKYSQADDLIVVSAMGNMTDHLIQWVTLSESDPVAANQQLQKIKFHYLTQANKLLNAPEAVSQPFLEDILSLSSLLDKPLSEAIYAEVVGHGEIWTARLVSAYLNQSGIANRYLDSRLFMHAERAVMPQVDFAVSRQKLTPHLAQSNGNRLIITGFICQNQHKETVLLGRNGSDYSATQIAALAEIKKVTIWSDVAGVYSADPHQINNANLLSFLRVDEATELSRLAAPVLHARTLQPVKSHQLTLLLRSSLQPENGSTRIEHALSASENGKIVTHHNQIGLIELLIPPTQDLDQWQKTALQWIEQQQLLPLAHSVDRQQRLLKLAYPIEYLDNVYIQFKQLPLSVESSFIRYDMALLAIVGYGVCRNSLQMMRFLQMLKTQQVEFIWQSPQQISVVAILRQQVNRELLRNVHDDLFRPHKTIGLVVLGKGTLAKTWIELYRQRREELSARSKFNFTLIGLVSSTKGWLSYQGLIPQLVKKPLSLDAAFEQYAQDLAPNQLINWLSGHPFDELVILDMTASEEVAKHYLTFAKHGFHVISANRLGASFPLTQFHELQNAFNQSGSHWFYNATIGSGLPLNTILRDLVESGDTILSVEGTFSDTMTWLFYQYDQHIHSFAELIEQAWQQGLSERNPREDLSGMDAMRKLVIAARSAGYDLDPQQIKVESLLDRDADTLSLNEFFERLEPLNKKLENRYLNAHDDGMTLRYVARFNANGQSTIRLEELDPEDPISKALPGENLYLIRSMWYRDKPLVIHGPSSGPTMTAGAIQSDLNRLVKLL</sequence>
<evidence type="ECO:0000256" key="16">
    <source>
        <dbReference type="ARBA" id="ARBA00022840"/>
    </source>
</evidence>
<keyword evidence="18 27" id="KW-0560">Oxidoreductase</keyword>
<dbReference type="Gene3D" id="1.20.120.1320">
    <property type="entry name" value="Aspartokinase, catalytic domain"/>
    <property type="match status" value="1"/>
</dbReference>
<dbReference type="PROSITE" id="PS01042">
    <property type="entry name" value="HOMOSER_DHGENASE"/>
    <property type="match status" value="1"/>
</dbReference>
<comment type="cofactor">
    <cofactor evidence="1">
        <name>a metal cation</name>
        <dbReference type="ChEBI" id="CHEBI:25213"/>
    </cofactor>
</comment>
<dbReference type="GO" id="GO:0009090">
    <property type="term" value="P:homoserine biosynthetic process"/>
    <property type="evidence" value="ECO:0007669"/>
    <property type="project" value="UniProtKB-ARBA"/>
</dbReference>
<dbReference type="InterPro" id="IPR001342">
    <property type="entry name" value="HDH_cat"/>
</dbReference>
<dbReference type="PIRSF" id="PIRSF000727">
    <property type="entry name" value="ThrA"/>
    <property type="match status" value="1"/>
</dbReference>
<dbReference type="InterPro" id="IPR018042">
    <property type="entry name" value="Aspartate_kinase_CS"/>
</dbReference>
<dbReference type="GO" id="GO:0009088">
    <property type="term" value="P:threonine biosynthetic process"/>
    <property type="evidence" value="ECO:0007669"/>
    <property type="project" value="UniProtKB-UniRule"/>
</dbReference>
<protein>
    <recommendedName>
        <fullName evidence="27">Bifunctional aspartokinase/homoserine dehydrogenase</fullName>
    </recommendedName>
    <domain>
        <recommendedName>
            <fullName evidence="27">Aspartokinase</fullName>
            <ecNumber evidence="27">2.7.2.4</ecNumber>
        </recommendedName>
    </domain>
    <domain>
        <recommendedName>
            <fullName evidence="27">Homoserine dehydrogenase</fullName>
            <ecNumber evidence="27">1.1.1.3</ecNumber>
        </recommendedName>
    </domain>
</protein>
<dbReference type="FunFam" id="3.30.360.10:FF:000006">
    <property type="entry name" value="Bifunctional aspartokinase/homoserine dehydrogenase"/>
    <property type="match status" value="1"/>
</dbReference>
<evidence type="ECO:0000256" key="22">
    <source>
        <dbReference type="ARBA" id="ARBA00023268"/>
    </source>
</evidence>
<keyword evidence="15 27" id="KW-0418">Kinase</keyword>
<evidence type="ECO:0000256" key="1">
    <source>
        <dbReference type="ARBA" id="ARBA00001920"/>
    </source>
</evidence>
<dbReference type="InterPro" id="IPR049638">
    <property type="entry name" value="AK-HD"/>
</dbReference>
<comment type="pathway">
    <text evidence="6 27">Amino-acid biosynthesis; L-threonine biosynthesis; L-threonine from L-aspartate: step 1/5.</text>
</comment>
<evidence type="ECO:0000256" key="18">
    <source>
        <dbReference type="ARBA" id="ARBA00023002"/>
    </source>
</evidence>
<keyword evidence="17 27" id="KW-0521">NADP</keyword>
<dbReference type="STRING" id="1122938.SAMN05660772_01932"/>
<dbReference type="EMBL" id="FWWV01000007">
    <property type="protein sequence ID" value="SMB81759.1"/>
    <property type="molecule type" value="Genomic_DNA"/>
</dbReference>
<evidence type="ECO:0000256" key="13">
    <source>
        <dbReference type="ARBA" id="ARBA00022723"/>
    </source>
</evidence>
<evidence type="ECO:0000256" key="24">
    <source>
        <dbReference type="ARBA" id="ARBA00048561"/>
    </source>
</evidence>
<evidence type="ECO:0000256" key="10">
    <source>
        <dbReference type="ARBA" id="ARBA00022605"/>
    </source>
</evidence>
<dbReference type="NCBIfam" id="NF007003">
    <property type="entry name" value="PRK09466.1"/>
    <property type="match status" value="1"/>
</dbReference>
<dbReference type="Pfam" id="PF00696">
    <property type="entry name" value="AA_kinase"/>
    <property type="match status" value="1"/>
</dbReference>
<reference evidence="32" key="1">
    <citation type="submission" date="2017-04" db="EMBL/GenBank/DDBJ databases">
        <authorList>
            <person name="Varghese N."/>
            <person name="Submissions S."/>
        </authorList>
    </citation>
    <scope>NUCLEOTIDE SEQUENCE [LARGE SCALE GENOMIC DNA]</scope>
    <source>
        <strain evidence="32">DSM 23072</strain>
    </source>
</reference>
<dbReference type="GO" id="GO:0004412">
    <property type="term" value="F:homoserine dehydrogenase activity"/>
    <property type="evidence" value="ECO:0007669"/>
    <property type="project" value="UniProtKB-UniRule"/>
</dbReference>
<dbReference type="EC" id="1.1.1.3" evidence="27"/>
<dbReference type="GO" id="GO:0050661">
    <property type="term" value="F:NADP binding"/>
    <property type="evidence" value="ECO:0007669"/>
    <property type="project" value="UniProtKB-UniRule"/>
</dbReference>
<dbReference type="InterPro" id="IPR019811">
    <property type="entry name" value="HDH_CS"/>
</dbReference>
<evidence type="ECO:0000256" key="11">
    <source>
        <dbReference type="ARBA" id="ARBA00022679"/>
    </source>
</evidence>
<dbReference type="InterPro" id="IPR011147">
    <property type="entry name" value="Bifunc_Aspkin/hSer_DH"/>
</dbReference>
<feature type="domain" description="Aspartate/homoserine dehydrogenase NAD-binding" evidence="30">
    <location>
        <begin position="459"/>
        <end position="600"/>
    </location>
</feature>